<gene>
    <name evidence="1" type="ORF">S01H1_14401</name>
</gene>
<comment type="caution">
    <text evidence="1">The sequence shown here is derived from an EMBL/GenBank/DDBJ whole genome shotgun (WGS) entry which is preliminary data.</text>
</comment>
<dbReference type="AlphaFoldDB" id="X0SRE6"/>
<dbReference type="InterPro" id="IPR011964">
    <property type="entry name" value="YVTN_b-propeller_repeat"/>
</dbReference>
<accession>X0SRE6</accession>
<evidence type="ECO:0008006" key="2">
    <source>
        <dbReference type="Google" id="ProtNLM"/>
    </source>
</evidence>
<name>X0SRE6_9ZZZZ</name>
<feature type="non-terminal residue" evidence="1">
    <location>
        <position position="1"/>
    </location>
</feature>
<dbReference type="PANTHER" id="PTHR47197">
    <property type="entry name" value="PROTEIN NIRF"/>
    <property type="match status" value="1"/>
</dbReference>
<feature type="non-terminal residue" evidence="1">
    <location>
        <position position="394"/>
    </location>
</feature>
<dbReference type="InterPro" id="IPR011048">
    <property type="entry name" value="Haem_d1_sf"/>
</dbReference>
<dbReference type="PANTHER" id="PTHR47197:SF3">
    <property type="entry name" value="DIHYDRO-HEME D1 DEHYDROGENASE"/>
    <property type="match status" value="1"/>
</dbReference>
<dbReference type="SUPFAM" id="SSF51004">
    <property type="entry name" value="C-terminal (heme d1) domain of cytochrome cd1-nitrite reductase"/>
    <property type="match status" value="1"/>
</dbReference>
<dbReference type="InterPro" id="IPR051200">
    <property type="entry name" value="Host-pathogen_enzymatic-act"/>
</dbReference>
<reference evidence="1" key="1">
    <citation type="journal article" date="2014" name="Front. Microbiol.">
        <title>High frequency of phylogenetically diverse reductive dehalogenase-homologous genes in deep subseafloor sedimentary metagenomes.</title>
        <authorList>
            <person name="Kawai M."/>
            <person name="Futagami T."/>
            <person name="Toyoda A."/>
            <person name="Takaki Y."/>
            <person name="Nishi S."/>
            <person name="Hori S."/>
            <person name="Arai W."/>
            <person name="Tsubouchi T."/>
            <person name="Morono Y."/>
            <person name="Uchiyama I."/>
            <person name="Ito T."/>
            <person name="Fujiyama A."/>
            <person name="Inagaki F."/>
            <person name="Takami H."/>
        </authorList>
    </citation>
    <scope>NUCLEOTIDE SEQUENCE</scope>
    <source>
        <strain evidence="1">Expedition CK06-06</strain>
    </source>
</reference>
<proteinExistence type="predicted"/>
<dbReference type="Gene3D" id="2.130.10.10">
    <property type="entry name" value="YVTN repeat-like/Quinoprotein amine dehydrogenase"/>
    <property type="match status" value="1"/>
</dbReference>
<protein>
    <recommendedName>
        <fullName evidence="2">SMP-30/Gluconolactonase/LRE-like region domain-containing protein</fullName>
    </recommendedName>
</protein>
<evidence type="ECO:0000313" key="1">
    <source>
        <dbReference type="EMBL" id="GAF83649.1"/>
    </source>
</evidence>
<sequence>RGIRIGLVGTGMLFLTSPCTIATEFAVQDTLHPACPEPPPVEFSPGHLIVDPTNDVILAADANGTYIAALDPWSLEVQECFDIGCTSWRLALDDLRRRLYVLNRDDDLILEIDADTHAILDTLPSGPDPQAMAVNPTTQKLYVTNYYHDIVTVVDAVGDTVITTIWVGYHPGTPSISQRHNRVYVPVWMGYLVVIDGEYDIVEENLYLFGGICEPELTWYNESKQWLYVSPFNCPLLTILHGGTLETLAEGLYLPGYPITIFGNEEREQAYVAAETTLAVVGPELCVVQCAELGSYYSMRGCCHEPSGRLFVRATVPPPALDPAVLVLWEESQGTGESDPFGQSDPFGESGRTLSLTHGPTPFCRTSRITCSLPASRPAMLRVYNPTGQLVRTL</sequence>
<dbReference type="NCBIfam" id="TIGR02276">
    <property type="entry name" value="beta_rpt_yvtn"/>
    <property type="match status" value="1"/>
</dbReference>
<dbReference type="InterPro" id="IPR015943">
    <property type="entry name" value="WD40/YVTN_repeat-like_dom_sf"/>
</dbReference>
<organism evidence="1">
    <name type="scientific">marine sediment metagenome</name>
    <dbReference type="NCBI Taxonomy" id="412755"/>
    <lineage>
        <taxon>unclassified sequences</taxon>
        <taxon>metagenomes</taxon>
        <taxon>ecological metagenomes</taxon>
    </lineage>
</organism>
<dbReference type="EMBL" id="BARS01007486">
    <property type="protein sequence ID" value="GAF83649.1"/>
    <property type="molecule type" value="Genomic_DNA"/>
</dbReference>